<dbReference type="Gene3D" id="2.60.120.10">
    <property type="entry name" value="Jelly Rolls"/>
    <property type="match status" value="1"/>
</dbReference>
<dbReference type="EMBL" id="LQPN01000063">
    <property type="protein sequence ID" value="ORW41789.1"/>
    <property type="molecule type" value="Genomic_DNA"/>
</dbReference>
<name>A0A1X2A6N2_9MYCO</name>
<evidence type="ECO:0000313" key="2">
    <source>
        <dbReference type="Proteomes" id="UP000193285"/>
    </source>
</evidence>
<sequence>MLHAFKAAQEIGNYEEVPVLPAKVDPQLFMSRNTVPQPFHLICEKDTVVVQLAGTAEMYLKDSSVNRFAMDVGDHVYVPAGTPHRIVPSEESVQLRYKPRSAGLEGIAWYCPGCDRELHRCEWDTAETVSQDVYFDGCLAFNNDETLRRCRGCGAQHPRIDMEPFAGWKPLAEQLRAELQTQ</sequence>
<dbReference type="InterPro" id="IPR014710">
    <property type="entry name" value="RmlC-like_jellyroll"/>
</dbReference>
<evidence type="ECO:0000313" key="1">
    <source>
        <dbReference type="EMBL" id="ORW41789.1"/>
    </source>
</evidence>
<dbReference type="OrthoDB" id="5002379at2"/>
<evidence type="ECO:0008006" key="3">
    <source>
        <dbReference type="Google" id="ProtNLM"/>
    </source>
</evidence>
<dbReference type="Proteomes" id="UP000193285">
    <property type="component" value="Unassembled WGS sequence"/>
</dbReference>
<accession>A0A1X2A6N2</accession>
<dbReference type="SUPFAM" id="SSF51182">
    <property type="entry name" value="RmlC-like cupins"/>
    <property type="match status" value="1"/>
</dbReference>
<comment type="caution">
    <text evidence="1">The sequence shown here is derived from an EMBL/GenBank/DDBJ whole genome shotgun (WGS) entry which is preliminary data.</text>
</comment>
<proteinExistence type="predicted"/>
<protein>
    <recommendedName>
        <fullName evidence="3">3-hydroxybutyryl-CoA dehydratase</fullName>
    </recommendedName>
</protein>
<dbReference type="InterPro" id="IPR011051">
    <property type="entry name" value="RmlC_Cupin_sf"/>
</dbReference>
<dbReference type="AlphaFoldDB" id="A0A1X2A6N2"/>
<organism evidence="1 2">
    <name type="scientific">Mycobacterium paraense</name>
    <dbReference type="NCBI Taxonomy" id="767916"/>
    <lineage>
        <taxon>Bacteria</taxon>
        <taxon>Bacillati</taxon>
        <taxon>Actinomycetota</taxon>
        <taxon>Actinomycetes</taxon>
        <taxon>Mycobacteriales</taxon>
        <taxon>Mycobacteriaceae</taxon>
        <taxon>Mycobacterium</taxon>
        <taxon>Mycobacterium simiae complex</taxon>
    </lineage>
</organism>
<reference evidence="1 2" key="1">
    <citation type="journal article" date="2015" name="Emerg. Microbes Infect.">
        <title>Characterization of 17 strains belonging to the Mycobacterium simiae complex and description of Mycobacterium paraense sp. nov.</title>
        <authorList>
            <person name="Fusco da Costa A.R."/>
            <person name="Fedrizzi T."/>
            <person name="Lopes M.L."/>
            <person name="Pecorari M."/>
            <person name="Oliveira da Costa W.L."/>
            <person name="Giacobazzi E."/>
            <person name="da Costa Bahia J.R."/>
            <person name="De Sanctis V."/>
            <person name="Batista Lima K.V."/>
            <person name="Bertorelli R."/>
            <person name="Grottola A."/>
            <person name="Fabio A."/>
            <person name="Mariottini A."/>
            <person name="Ferretti P."/>
            <person name="Di Leva F."/>
            <person name="Fregni Serpini G."/>
            <person name="Tagliazucchi S."/>
            <person name="Rumpianesi F."/>
            <person name="Jousson O."/>
            <person name="Segata N."/>
            <person name="Tortoli E."/>
        </authorList>
    </citation>
    <scope>NUCLEOTIDE SEQUENCE [LARGE SCALE GENOMIC DNA]</scope>
    <source>
        <strain evidence="1 2">IEC33</strain>
    </source>
</reference>
<dbReference type="RefSeq" id="WP_085245887.1">
    <property type="nucleotide sequence ID" value="NZ_LQPN01000063.1"/>
</dbReference>
<gene>
    <name evidence="1" type="ORF">AWB90_21230</name>
</gene>